<dbReference type="GO" id="GO:0043161">
    <property type="term" value="P:proteasome-mediated ubiquitin-dependent protein catabolic process"/>
    <property type="evidence" value="ECO:0007669"/>
    <property type="project" value="TreeGrafter"/>
</dbReference>
<dbReference type="Proteomes" id="UP000014500">
    <property type="component" value="Unassembled WGS sequence"/>
</dbReference>
<dbReference type="InterPro" id="IPR035754">
    <property type="entry name" value="SPRY_SPSB3"/>
</dbReference>
<evidence type="ECO:0000256" key="1">
    <source>
        <dbReference type="ARBA" id="ARBA00022786"/>
    </source>
</evidence>
<evidence type="ECO:0000313" key="3">
    <source>
        <dbReference type="EnsemblMetazoa" id="SMAR005972-PA"/>
    </source>
</evidence>
<keyword evidence="1" id="KW-0833">Ubl conjugation pathway</keyword>
<dbReference type="InterPro" id="IPR013320">
    <property type="entry name" value="ConA-like_dom_sf"/>
</dbReference>
<reference evidence="3" key="2">
    <citation type="submission" date="2015-02" db="UniProtKB">
        <authorList>
            <consortium name="EnsemblMetazoa"/>
        </authorList>
    </citation>
    <scope>IDENTIFICATION</scope>
</reference>
<keyword evidence="4" id="KW-1185">Reference proteome</keyword>
<proteinExistence type="predicted"/>
<dbReference type="PROSITE" id="PS50188">
    <property type="entry name" value="B302_SPRY"/>
    <property type="match status" value="1"/>
</dbReference>
<dbReference type="GO" id="GO:0019005">
    <property type="term" value="C:SCF ubiquitin ligase complex"/>
    <property type="evidence" value="ECO:0007669"/>
    <property type="project" value="TreeGrafter"/>
</dbReference>
<dbReference type="Gene3D" id="2.60.120.920">
    <property type="match status" value="1"/>
</dbReference>
<dbReference type="Pfam" id="PF00622">
    <property type="entry name" value="SPRY"/>
    <property type="match status" value="1"/>
</dbReference>
<dbReference type="eggNOG" id="KOG3953">
    <property type="taxonomic scope" value="Eukaryota"/>
</dbReference>
<dbReference type="HOGENOM" id="CLU_042284_1_0_1"/>
<dbReference type="EnsemblMetazoa" id="SMAR005972-RA">
    <property type="protein sequence ID" value="SMAR005972-PA"/>
    <property type="gene ID" value="SMAR005972"/>
</dbReference>
<dbReference type="SUPFAM" id="SSF49899">
    <property type="entry name" value="Concanavalin A-like lectins/glucanases"/>
    <property type="match status" value="1"/>
</dbReference>
<reference evidence="4" key="1">
    <citation type="submission" date="2011-05" db="EMBL/GenBank/DDBJ databases">
        <authorList>
            <person name="Richards S.R."/>
            <person name="Qu J."/>
            <person name="Jiang H."/>
            <person name="Jhangiani S.N."/>
            <person name="Agravi P."/>
            <person name="Goodspeed R."/>
            <person name="Gross S."/>
            <person name="Mandapat C."/>
            <person name="Jackson L."/>
            <person name="Mathew T."/>
            <person name="Pu L."/>
            <person name="Thornton R."/>
            <person name="Saada N."/>
            <person name="Wilczek-Boney K.B."/>
            <person name="Lee S."/>
            <person name="Kovar C."/>
            <person name="Wu Y."/>
            <person name="Scherer S.E."/>
            <person name="Worley K.C."/>
            <person name="Muzny D.M."/>
            <person name="Gibbs R."/>
        </authorList>
    </citation>
    <scope>NUCLEOTIDE SEQUENCE</scope>
    <source>
        <strain evidence="4">Brora</strain>
    </source>
</reference>
<dbReference type="OMA" id="MFHIDYS"/>
<dbReference type="SMART" id="SM00449">
    <property type="entry name" value="SPRY"/>
    <property type="match status" value="1"/>
</dbReference>
<dbReference type="EMBL" id="JH431657">
    <property type="status" value="NOT_ANNOTATED_CDS"/>
    <property type="molecule type" value="Genomic_DNA"/>
</dbReference>
<dbReference type="PANTHER" id="PTHR12245:SF5">
    <property type="entry name" value="SPRY DOMAIN-CONTAINING SOCS BOX PROTEIN 3"/>
    <property type="match status" value="1"/>
</dbReference>
<accession>T1IXN2</accession>
<name>T1IXN2_STRMM</name>
<dbReference type="InterPro" id="IPR050672">
    <property type="entry name" value="FBXO45-Fsn/SPSB_families"/>
</dbReference>
<dbReference type="CDD" id="cd12876">
    <property type="entry name" value="SPRY_SOCS3"/>
    <property type="match status" value="1"/>
</dbReference>
<dbReference type="InterPro" id="IPR003877">
    <property type="entry name" value="SPRY_dom"/>
</dbReference>
<evidence type="ECO:0000259" key="2">
    <source>
        <dbReference type="PROSITE" id="PS50188"/>
    </source>
</evidence>
<feature type="domain" description="B30.2/SPRY" evidence="2">
    <location>
        <begin position="44"/>
        <end position="234"/>
    </location>
</feature>
<dbReference type="InterPro" id="IPR001870">
    <property type="entry name" value="B30.2/SPRY"/>
</dbReference>
<dbReference type="PANTHER" id="PTHR12245">
    <property type="entry name" value="SPRY DOMAIN CONTAINING SOCS BOX PROTEIN"/>
    <property type="match status" value="1"/>
</dbReference>
<dbReference type="STRING" id="126957.T1IXN2"/>
<dbReference type="PhylomeDB" id="T1IXN2"/>
<evidence type="ECO:0000313" key="4">
    <source>
        <dbReference type="Proteomes" id="UP000014500"/>
    </source>
</evidence>
<sequence>MALNGAVSNNIHTILSISFGRPFHNMITCSQRGGEQAESFCQCVNTKTGNLDCVCGEDDTEFDWVWDKSMISVATLLSSDCREVIFHQDHSCGTAAVRADAPLSPTKQHYWEIKMMTPAYGTDMMIGVGTTAAKLDKHRYRFCSLLGSDEESWGLSFYGNLYHNRKSVKYAPKFGQGCIIGVHYDAWNGTLTFFKNRQSLGIAFNNLQGKVLYPMVSSTAARSGMKVIRSRSFDSSLQYLCLRTLKNILPQDVSVIDALKFPPGLETKLKREMDWLVGPSPAVKTKSKMAPFKRSFSDDFEVSTKRRRFKKPELKSETRNSL</sequence>
<protein>
    <recommendedName>
        <fullName evidence="2">B30.2/SPRY domain-containing protein</fullName>
    </recommendedName>
</protein>
<organism evidence="3 4">
    <name type="scientific">Strigamia maritima</name>
    <name type="common">European centipede</name>
    <name type="synonym">Geophilus maritimus</name>
    <dbReference type="NCBI Taxonomy" id="126957"/>
    <lineage>
        <taxon>Eukaryota</taxon>
        <taxon>Metazoa</taxon>
        <taxon>Ecdysozoa</taxon>
        <taxon>Arthropoda</taxon>
        <taxon>Myriapoda</taxon>
        <taxon>Chilopoda</taxon>
        <taxon>Pleurostigmophora</taxon>
        <taxon>Geophilomorpha</taxon>
        <taxon>Linotaeniidae</taxon>
        <taxon>Strigamia</taxon>
    </lineage>
</organism>
<dbReference type="InterPro" id="IPR043136">
    <property type="entry name" value="B30.2/SPRY_sf"/>
</dbReference>
<dbReference type="AlphaFoldDB" id="T1IXN2"/>